<dbReference type="InterPro" id="IPR000792">
    <property type="entry name" value="Tscrpt_reg_LuxR_C"/>
</dbReference>
<dbReference type="GO" id="GO:0003677">
    <property type="term" value="F:DNA binding"/>
    <property type="evidence" value="ECO:0007669"/>
    <property type="project" value="InterPro"/>
</dbReference>
<sequence length="30" mass="3543">MRTVEYHAANILTKLELKSRRQLRQALTTT</sequence>
<proteinExistence type="predicted"/>
<reference evidence="2 3" key="1">
    <citation type="submission" date="2020-04" db="EMBL/GenBank/DDBJ databases">
        <title>Nesterenkonia sp. nov., isolated from marine sediment.</title>
        <authorList>
            <person name="Zhang G."/>
        </authorList>
    </citation>
    <scope>NUCLEOTIDE SEQUENCE [LARGE SCALE GENOMIC DNA]</scope>
    <source>
        <strain evidence="2 3">MY13</strain>
    </source>
</reference>
<dbReference type="InterPro" id="IPR016032">
    <property type="entry name" value="Sig_transdc_resp-reg_C-effctor"/>
</dbReference>
<dbReference type="AlphaFoldDB" id="A0A7X8YEE4"/>
<comment type="caution">
    <text evidence="2">The sequence shown here is derived from an EMBL/GenBank/DDBJ whole genome shotgun (WGS) entry which is preliminary data.</text>
</comment>
<evidence type="ECO:0000313" key="3">
    <source>
        <dbReference type="Proteomes" id="UP000523139"/>
    </source>
</evidence>
<name>A0A7X8YEE4_9MICC</name>
<dbReference type="EMBL" id="JABAHY010000008">
    <property type="protein sequence ID" value="NLS10241.1"/>
    <property type="molecule type" value="Genomic_DNA"/>
</dbReference>
<gene>
    <name evidence="2" type="ORF">HGQ17_09605</name>
</gene>
<organism evidence="2 3">
    <name type="scientific">Nesterenkonia sedimenti</name>
    <dbReference type="NCBI Taxonomy" id="1463632"/>
    <lineage>
        <taxon>Bacteria</taxon>
        <taxon>Bacillati</taxon>
        <taxon>Actinomycetota</taxon>
        <taxon>Actinomycetes</taxon>
        <taxon>Micrococcales</taxon>
        <taxon>Micrococcaceae</taxon>
        <taxon>Nesterenkonia</taxon>
    </lineage>
</organism>
<accession>A0A7X8YEE4</accession>
<keyword evidence="3" id="KW-1185">Reference proteome</keyword>
<feature type="domain" description="HTH luxR-type" evidence="1">
    <location>
        <begin position="2"/>
        <end position="23"/>
    </location>
</feature>
<dbReference type="GO" id="GO:0006355">
    <property type="term" value="P:regulation of DNA-templated transcription"/>
    <property type="evidence" value="ECO:0007669"/>
    <property type="project" value="InterPro"/>
</dbReference>
<protein>
    <recommendedName>
        <fullName evidence="1">HTH luxR-type domain-containing protein</fullName>
    </recommendedName>
</protein>
<dbReference type="Proteomes" id="UP000523139">
    <property type="component" value="Unassembled WGS sequence"/>
</dbReference>
<evidence type="ECO:0000313" key="2">
    <source>
        <dbReference type="EMBL" id="NLS10241.1"/>
    </source>
</evidence>
<dbReference type="SUPFAM" id="SSF46894">
    <property type="entry name" value="C-terminal effector domain of the bipartite response regulators"/>
    <property type="match status" value="1"/>
</dbReference>
<evidence type="ECO:0000259" key="1">
    <source>
        <dbReference type="Pfam" id="PF00196"/>
    </source>
</evidence>
<dbReference type="Gene3D" id="1.10.10.10">
    <property type="entry name" value="Winged helix-like DNA-binding domain superfamily/Winged helix DNA-binding domain"/>
    <property type="match status" value="1"/>
</dbReference>
<dbReference type="Pfam" id="PF00196">
    <property type="entry name" value="GerE"/>
    <property type="match status" value="1"/>
</dbReference>
<dbReference type="InterPro" id="IPR036388">
    <property type="entry name" value="WH-like_DNA-bd_sf"/>
</dbReference>